<dbReference type="RefSeq" id="WP_078807324.1">
    <property type="nucleotide sequence ID" value="NZ_FUXI01000014.1"/>
</dbReference>
<reference evidence="1 2" key="1">
    <citation type="submission" date="2017-02" db="EMBL/GenBank/DDBJ databases">
        <authorList>
            <person name="Peterson S.W."/>
        </authorList>
    </citation>
    <scope>NUCLEOTIDE SEQUENCE [LARGE SCALE GENOMIC DNA]</scope>
    <source>
        <strain evidence="1 2">ATCC BAA-1030</strain>
    </source>
</reference>
<evidence type="ECO:0000313" key="2">
    <source>
        <dbReference type="Proteomes" id="UP000190328"/>
    </source>
</evidence>
<keyword evidence="2" id="KW-1185">Reference proteome</keyword>
<organism evidence="1 2">
    <name type="scientific">Pilibacter termitis</name>
    <dbReference type="NCBI Taxonomy" id="263852"/>
    <lineage>
        <taxon>Bacteria</taxon>
        <taxon>Bacillati</taxon>
        <taxon>Bacillota</taxon>
        <taxon>Bacilli</taxon>
        <taxon>Lactobacillales</taxon>
        <taxon>Enterococcaceae</taxon>
        <taxon>Pilibacter</taxon>
    </lineage>
</organism>
<proteinExistence type="predicted"/>
<evidence type="ECO:0000313" key="1">
    <source>
        <dbReference type="EMBL" id="SJZ77313.1"/>
    </source>
</evidence>
<gene>
    <name evidence="1" type="ORF">SAMN02745116_01392</name>
</gene>
<dbReference type="AlphaFoldDB" id="A0A1T4NDU9"/>
<accession>A0A1T4NDU9</accession>
<dbReference type="STRING" id="263852.SAMN02745116_01392"/>
<dbReference type="Proteomes" id="UP000190328">
    <property type="component" value="Unassembled WGS sequence"/>
</dbReference>
<name>A0A1T4NDU9_9ENTE</name>
<sequence length="133" mass="16434">MRKVNESIRDDFQNHSFYLDLFIEMKEKLSFSYAMYNSYLDEMDRDLGEYSTGDWVADDYLHLVPKEDYQADSVIMKRFEDFYFELGYYYKEILEYEDSYEYYRAKVNFFAERIGFDRERENVQTFEINHCID</sequence>
<protein>
    <submittedName>
        <fullName evidence="1">Uncharacterized protein</fullName>
    </submittedName>
</protein>
<dbReference type="EMBL" id="FUXI01000014">
    <property type="protein sequence ID" value="SJZ77313.1"/>
    <property type="molecule type" value="Genomic_DNA"/>
</dbReference>